<evidence type="ECO:0000313" key="3">
    <source>
        <dbReference type="Proteomes" id="UP000824120"/>
    </source>
</evidence>
<proteinExistence type="predicted"/>
<dbReference type="EMBL" id="JACXVP010000001">
    <property type="protein sequence ID" value="KAG5630916.1"/>
    <property type="molecule type" value="Genomic_DNA"/>
</dbReference>
<dbReference type="OrthoDB" id="10396122at2759"/>
<evidence type="ECO:0000313" key="2">
    <source>
        <dbReference type="EMBL" id="KAG5630916.1"/>
    </source>
</evidence>
<gene>
    <name evidence="2" type="ORF">H5410_002633</name>
</gene>
<feature type="region of interest" description="Disordered" evidence="1">
    <location>
        <begin position="1"/>
        <end position="33"/>
    </location>
</feature>
<accession>A0A9J6B2P6</accession>
<keyword evidence="3" id="KW-1185">Reference proteome</keyword>
<sequence length="129" mass="14517">MAPKTKNVAGGTGSKRNIKGEASGSSSSREPFQKFGKKVVERYGHEWFECQKEAKYLGDEYVNELLRVDEIEEEELDMIVARHPNLVGKIVDVTRTKALDTSHGSVLSAQEWQAHEDSVMARMFEMGEL</sequence>
<name>A0A9J6B2P6_SOLCO</name>
<comment type="caution">
    <text evidence="2">The sequence shown here is derived from an EMBL/GenBank/DDBJ whole genome shotgun (WGS) entry which is preliminary data.</text>
</comment>
<evidence type="ECO:0000256" key="1">
    <source>
        <dbReference type="SAM" id="MobiDB-lite"/>
    </source>
</evidence>
<dbReference type="AlphaFoldDB" id="A0A9J6B2P6"/>
<organism evidence="2 3">
    <name type="scientific">Solanum commersonii</name>
    <name type="common">Commerson's wild potato</name>
    <name type="synonym">Commerson's nightshade</name>
    <dbReference type="NCBI Taxonomy" id="4109"/>
    <lineage>
        <taxon>Eukaryota</taxon>
        <taxon>Viridiplantae</taxon>
        <taxon>Streptophyta</taxon>
        <taxon>Embryophyta</taxon>
        <taxon>Tracheophyta</taxon>
        <taxon>Spermatophyta</taxon>
        <taxon>Magnoliopsida</taxon>
        <taxon>eudicotyledons</taxon>
        <taxon>Gunneridae</taxon>
        <taxon>Pentapetalae</taxon>
        <taxon>asterids</taxon>
        <taxon>lamiids</taxon>
        <taxon>Solanales</taxon>
        <taxon>Solanaceae</taxon>
        <taxon>Solanoideae</taxon>
        <taxon>Solaneae</taxon>
        <taxon>Solanum</taxon>
    </lineage>
</organism>
<protein>
    <submittedName>
        <fullName evidence="2">Uncharacterized protein</fullName>
    </submittedName>
</protein>
<dbReference type="Proteomes" id="UP000824120">
    <property type="component" value="Chromosome 1"/>
</dbReference>
<reference evidence="2 3" key="1">
    <citation type="submission" date="2020-09" db="EMBL/GenBank/DDBJ databases">
        <title>De no assembly of potato wild relative species, Solanum commersonii.</title>
        <authorList>
            <person name="Cho K."/>
        </authorList>
    </citation>
    <scope>NUCLEOTIDE SEQUENCE [LARGE SCALE GENOMIC DNA]</scope>
    <source>
        <strain evidence="2">LZ3.2</strain>
        <tissue evidence="2">Leaf</tissue>
    </source>
</reference>